<proteinExistence type="predicted"/>
<dbReference type="RefSeq" id="WP_146273110.1">
    <property type="nucleotide sequence ID" value="NZ_VOEI01000007.1"/>
</dbReference>
<feature type="transmembrane region" description="Helical" evidence="1">
    <location>
        <begin position="14"/>
        <end position="35"/>
    </location>
</feature>
<dbReference type="EMBL" id="VOEI01000007">
    <property type="protein sequence ID" value="TWR24232.1"/>
    <property type="molecule type" value="Genomic_DNA"/>
</dbReference>
<evidence type="ECO:0000313" key="2">
    <source>
        <dbReference type="EMBL" id="TWR24232.1"/>
    </source>
</evidence>
<gene>
    <name evidence="2" type="ORF">FPZ42_17260</name>
</gene>
<dbReference type="PANTHER" id="PTHR34219">
    <property type="entry name" value="IRON-REGULATED INNER MEMBRANE PROTEIN-RELATED"/>
    <property type="match status" value="1"/>
</dbReference>
<dbReference type="InterPro" id="IPR005625">
    <property type="entry name" value="PepSY-ass_TM"/>
</dbReference>
<comment type="caution">
    <text evidence="2">The sequence shown here is derived from an EMBL/GenBank/DDBJ whole genome shotgun (WGS) entry which is preliminary data.</text>
</comment>
<keyword evidence="3" id="KW-1185">Reference proteome</keyword>
<keyword evidence="1" id="KW-0812">Transmembrane</keyword>
<dbReference type="Pfam" id="PF03929">
    <property type="entry name" value="PepSY_TM"/>
    <property type="match status" value="1"/>
</dbReference>
<feature type="transmembrane region" description="Helical" evidence="1">
    <location>
        <begin position="342"/>
        <end position="363"/>
    </location>
</feature>
<accession>A0A563TZP7</accession>
<dbReference type="Proteomes" id="UP000318010">
    <property type="component" value="Unassembled WGS sequence"/>
</dbReference>
<feature type="transmembrane region" description="Helical" evidence="1">
    <location>
        <begin position="140"/>
        <end position="161"/>
    </location>
</feature>
<dbReference type="AlphaFoldDB" id="A0A563TZP7"/>
<reference evidence="2 3" key="1">
    <citation type="submission" date="2019-07" db="EMBL/GenBank/DDBJ databases">
        <authorList>
            <person name="Kim J."/>
        </authorList>
    </citation>
    <scope>NUCLEOTIDE SEQUENCE [LARGE SCALE GENOMIC DNA]</scope>
    <source>
        <strain evidence="2 3">MJ1a</strain>
    </source>
</reference>
<organism evidence="2 3">
    <name type="scientific">Mucilaginibacter achroorhodeus</name>
    <dbReference type="NCBI Taxonomy" id="2599294"/>
    <lineage>
        <taxon>Bacteria</taxon>
        <taxon>Pseudomonadati</taxon>
        <taxon>Bacteroidota</taxon>
        <taxon>Sphingobacteriia</taxon>
        <taxon>Sphingobacteriales</taxon>
        <taxon>Sphingobacteriaceae</taxon>
        <taxon>Mucilaginibacter</taxon>
    </lineage>
</organism>
<name>A0A563TZP7_9SPHI</name>
<keyword evidence="1" id="KW-1133">Transmembrane helix</keyword>
<protein>
    <submittedName>
        <fullName evidence="2">PepSY domain-containing protein</fullName>
    </submittedName>
</protein>
<evidence type="ECO:0000256" key="1">
    <source>
        <dbReference type="SAM" id="Phobius"/>
    </source>
</evidence>
<sequence>MSAFKKALLFCHRWLGFISGLVVFIVSITGCIFCFQDEIQDAMHSYRTVENTGKPYVEPSQLISEVKKAYPKASPDYIYYYGVERPAGVLANKGAEGYEYVYLNPYTGKIIHHETPQTNFFIIVEYIHLYLLLPPAIGKWVVGVAVIIFMVIMITGLILWWPKRKSDRKRSFTIKWGGRWRRVNYDLHNVLGFYATSIALILSISGLAIAFEPVSRAIYNTANIGRGIKYQDEVSEPKSDSLKRSGVAAKPVVDVAFAYARQQSPKAQMFLIHNDPTLSGAIGVGAYPKSLHYANASGYEFDKYNGKLLKTYALEKKSPGLRLNEMNYDIHVGQIGGVTTKIIAFIASLICASLPVTGFIIWLGKRKKSGAKNNKVRKAVHHKTHKRALQAGV</sequence>
<evidence type="ECO:0000313" key="3">
    <source>
        <dbReference type="Proteomes" id="UP000318010"/>
    </source>
</evidence>
<dbReference type="PROSITE" id="PS51257">
    <property type="entry name" value="PROKAR_LIPOPROTEIN"/>
    <property type="match status" value="1"/>
</dbReference>
<feature type="transmembrane region" description="Helical" evidence="1">
    <location>
        <begin position="191"/>
        <end position="211"/>
    </location>
</feature>
<dbReference type="OrthoDB" id="111691at2"/>
<keyword evidence="1" id="KW-0472">Membrane</keyword>
<dbReference type="PANTHER" id="PTHR34219:SF3">
    <property type="entry name" value="BLL7967 PROTEIN"/>
    <property type="match status" value="1"/>
</dbReference>